<dbReference type="STRING" id="1797517.A3F61_01130"/>
<dbReference type="Gene3D" id="2.40.50.140">
    <property type="entry name" value="Nucleic acid-binding proteins"/>
    <property type="match status" value="1"/>
</dbReference>
<evidence type="ECO:0000256" key="6">
    <source>
        <dbReference type="ARBA" id="ARBA00033409"/>
    </source>
</evidence>
<dbReference type="Proteomes" id="UP000178272">
    <property type="component" value="Unassembled WGS sequence"/>
</dbReference>
<keyword evidence="5 7" id="KW-0234">DNA repair</keyword>
<comment type="function">
    <text evidence="7">Involved in DNA repair and RecF pathway recombination.</text>
</comment>
<evidence type="ECO:0000256" key="1">
    <source>
        <dbReference type="ARBA" id="ARBA00007452"/>
    </source>
</evidence>
<dbReference type="InterPro" id="IPR012340">
    <property type="entry name" value="NA-bd_OB-fold"/>
</dbReference>
<dbReference type="SUPFAM" id="SSF57863">
    <property type="entry name" value="ArfGap/RecO-like zinc finger"/>
    <property type="match status" value="1"/>
</dbReference>
<dbReference type="Pfam" id="PF02565">
    <property type="entry name" value="RecO_C"/>
    <property type="match status" value="1"/>
</dbReference>
<dbReference type="Gene3D" id="1.20.1440.120">
    <property type="entry name" value="Recombination protein O, C-terminal domain"/>
    <property type="match status" value="1"/>
</dbReference>
<keyword evidence="3 7" id="KW-0227">DNA damage</keyword>
<evidence type="ECO:0000313" key="9">
    <source>
        <dbReference type="EMBL" id="OGY10649.1"/>
    </source>
</evidence>
<evidence type="ECO:0000256" key="4">
    <source>
        <dbReference type="ARBA" id="ARBA00023172"/>
    </source>
</evidence>
<keyword evidence="4 7" id="KW-0233">DNA recombination</keyword>
<gene>
    <name evidence="7" type="primary">recO</name>
    <name evidence="9" type="ORF">A3F61_01130</name>
</gene>
<organism evidence="9 10">
    <name type="scientific">Candidatus Blackburnbacteria bacterium RIFCSPHIGHO2_12_FULL_41_13b</name>
    <dbReference type="NCBI Taxonomy" id="1797517"/>
    <lineage>
        <taxon>Bacteria</taxon>
        <taxon>Candidatus Blackburniibacteriota</taxon>
    </lineage>
</organism>
<dbReference type="InterPro" id="IPR037278">
    <property type="entry name" value="ARFGAP/RecO"/>
</dbReference>
<dbReference type="SUPFAM" id="SSF50249">
    <property type="entry name" value="Nucleic acid-binding proteins"/>
    <property type="match status" value="1"/>
</dbReference>
<dbReference type="GO" id="GO:0006302">
    <property type="term" value="P:double-strand break repair"/>
    <property type="evidence" value="ECO:0007669"/>
    <property type="project" value="TreeGrafter"/>
</dbReference>
<dbReference type="NCBIfam" id="TIGR00613">
    <property type="entry name" value="reco"/>
    <property type="match status" value="1"/>
</dbReference>
<name>A0A1G1V5L0_9BACT</name>
<evidence type="ECO:0000256" key="3">
    <source>
        <dbReference type="ARBA" id="ARBA00022763"/>
    </source>
</evidence>
<dbReference type="PANTHER" id="PTHR33991:SF1">
    <property type="entry name" value="DNA REPAIR PROTEIN RECO"/>
    <property type="match status" value="1"/>
</dbReference>
<dbReference type="InterPro" id="IPR022572">
    <property type="entry name" value="DNA_rep/recomb_RecO_N"/>
</dbReference>
<sequence length="183" mass="21214">MKNRSYSTEGVILARRNQGEADRFLIIFTKHYGKVRVIAKGIRKTTSRKKGALELFSYVRFFAAIGRNMDIVTEVEIKNSFNSWREDLTKVATAYHLVEIVNRLTAEKQENREVFEELVEALERLGKLDYSAIHPFVQTFKVHILEELGFIERGLPIPGNLDAYIEHLINGKLRTKKFLELTK</sequence>
<evidence type="ECO:0000256" key="7">
    <source>
        <dbReference type="HAMAP-Rule" id="MF_00201"/>
    </source>
</evidence>
<evidence type="ECO:0000256" key="2">
    <source>
        <dbReference type="ARBA" id="ARBA00021310"/>
    </source>
</evidence>
<evidence type="ECO:0000259" key="8">
    <source>
        <dbReference type="Pfam" id="PF11967"/>
    </source>
</evidence>
<evidence type="ECO:0000256" key="5">
    <source>
        <dbReference type="ARBA" id="ARBA00023204"/>
    </source>
</evidence>
<dbReference type="GO" id="GO:0043590">
    <property type="term" value="C:bacterial nucleoid"/>
    <property type="evidence" value="ECO:0007669"/>
    <property type="project" value="TreeGrafter"/>
</dbReference>
<dbReference type="EMBL" id="MHCA01000052">
    <property type="protein sequence ID" value="OGY10649.1"/>
    <property type="molecule type" value="Genomic_DNA"/>
</dbReference>
<reference evidence="9 10" key="1">
    <citation type="journal article" date="2016" name="Nat. Commun.">
        <title>Thousands of microbial genomes shed light on interconnected biogeochemical processes in an aquifer system.</title>
        <authorList>
            <person name="Anantharaman K."/>
            <person name="Brown C.T."/>
            <person name="Hug L.A."/>
            <person name="Sharon I."/>
            <person name="Castelle C.J."/>
            <person name="Probst A.J."/>
            <person name="Thomas B.C."/>
            <person name="Singh A."/>
            <person name="Wilkins M.J."/>
            <person name="Karaoz U."/>
            <person name="Brodie E.L."/>
            <person name="Williams K.H."/>
            <person name="Hubbard S.S."/>
            <person name="Banfield J.F."/>
        </authorList>
    </citation>
    <scope>NUCLEOTIDE SEQUENCE [LARGE SCALE GENOMIC DNA]</scope>
</reference>
<evidence type="ECO:0000313" key="10">
    <source>
        <dbReference type="Proteomes" id="UP000178272"/>
    </source>
</evidence>
<dbReference type="Pfam" id="PF11967">
    <property type="entry name" value="RecO_N"/>
    <property type="match status" value="1"/>
</dbReference>
<proteinExistence type="inferred from homology"/>
<feature type="domain" description="DNA replication/recombination mediator RecO N-terminal" evidence="8">
    <location>
        <begin position="5"/>
        <end position="81"/>
    </location>
</feature>
<dbReference type="AlphaFoldDB" id="A0A1G1V5L0"/>
<dbReference type="InterPro" id="IPR042242">
    <property type="entry name" value="RecO_C"/>
</dbReference>
<comment type="similarity">
    <text evidence="1 7">Belongs to the RecO family.</text>
</comment>
<dbReference type="GO" id="GO:0006310">
    <property type="term" value="P:DNA recombination"/>
    <property type="evidence" value="ECO:0007669"/>
    <property type="project" value="UniProtKB-UniRule"/>
</dbReference>
<dbReference type="PANTHER" id="PTHR33991">
    <property type="entry name" value="DNA REPAIR PROTEIN RECO"/>
    <property type="match status" value="1"/>
</dbReference>
<dbReference type="HAMAP" id="MF_00201">
    <property type="entry name" value="RecO"/>
    <property type="match status" value="1"/>
</dbReference>
<accession>A0A1G1V5L0</accession>
<comment type="caution">
    <text evidence="9">The sequence shown here is derived from an EMBL/GenBank/DDBJ whole genome shotgun (WGS) entry which is preliminary data.</text>
</comment>
<dbReference type="InterPro" id="IPR003717">
    <property type="entry name" value="RecO"/>
</dbReference>
<protein>
    <recommendedName>
        <fullName evidence="2 7">DNA repair protein RecO</fullName>
    </recommendedName>
    <alternativeName>
        <fullName evidence="6 7">Recombination protein O</fullName>
    </alternativeName>
</protein>